<dbReference type="AlphaFoldDB" id="J3L6B7"/>
<protein>
    <submittedName>
        <fullName evidence="2">Uncharacterized protein</fullName>
    </submittedName>
</protein>
<accession>J3L6B7</accession>
<sequence length="65" mass="6990">LHPVSGENIPPDRPIQLLPTNQTPIKNGSPYSIQKNPIQTHPKMPKMLGDPTCATAESTLPALPP</sequence>
<evidence type="ECO:0000313" key="3">
    <source>
        <dbReference type="Proteomes" id="UP000006038"/>
    </source>
</evidence>
<proteinExistence type="predicted"/>
<organism evidence="2">
    <name type="scientific">Oryza brachyantha</name>
    <name type="common">malo sina</name>
    <dbReference type="NCBI Taxonomy" id="4533"/>
    <lineage>
        <taxon>Eukaryota</taxon>
        <taxon>Viridiplantae</taxon>
        <taxon>Streptophyta</taxon>
        <taxon>Embryophyta</taxon>
        <taxon>Tracheophyta</taxon>
        <taxon>Spermatophyta</taxon>
        <taxon>Magnoliopsida</taxon>
        <taxon>Liliopsida</taxon>
        <taxon>Poales</taxon>
        <taxon>Poaceae</taxon>
        <taxon>BOP clade</taxon>
        <taxon>Oryzoideae</taxon>
        <taxon>Oryzeae</taxon>
        <taxon>Oryzinae</taxon>
        <taxon>Oryza</taxon>
    </lineage>
</organism>
<feature type="region of interest" description="Disordered" evidence="1">
    <location>
        <begin position="1"/>
        <end position="65"/>
    </location>
</feature>
<dbReference type="Proteomes" id="UP000006038">
    <property type="component" value="Chromosome 1"/>
</dbReference>
<keyword evidence="3" id="KW-1185">Reference proteome</keyword>
<reference evidence="2" key="1">
    <citation type="journal article" date="2013" name="Nat. Commun.">
        <title>Whole-genome sequencing of Oryza brachyantha reveals mechanisms underlying Oryza genome evolution.</title>
        <authorList>
            <person name="Chen J."/>
            <person name="Huang Q."/>
            <person name="Gao D."/>
            <person name="Wang J."/>
            <person name="Lang Y."/>
            <person name="Liu T."/>
            <person name="Li B."/>
            <person name="Bai Z."/>
            <person name="Luis Goicoechea J."/>
            <person name="Liang C."/>
            <person name="Chen C."/>
            <person name="Zhang W."/>
            <person name="Sun S."/>
            <person name="Liao Y."/>
            <person name="Zhang X."/>
            <person name="Yang L."/>
            <person name="Song C."/>
            <person name="Wang M."/>
            <person name="Shi J."/>
            <person name="Liu G."/>
            <person name="Liu J."/>
            <person name="Zhou H."/>
            <person name="Zhou W."/>
            <person name="Yu Q."/>
            <person name="An N."/>
            <person name="Chen Y."/>
            <person name="Cai Q."/>
            <person name="Wang B."/>
            <person name="Liu B."/>
            <person name="Min J."/>
            <person name="Huang Y."/>
            <person name="Wu H."/>
            <person name="Li Z."/>
            <person name="Zhang Y."/>
            <person name="Yin Y."/>
            <person name="Song W."/>
            <person name="Jiang J."/>
            <person name="Jackson S.A."/>
            <person name="Wing R.A."/>
            <person name="Wang J."/>
            <person name="Chen M."/>
        </authorList>
    </citation>
    <scope>NUCLEOTIDE SEQUENCE [LARGE SCALE GENOMIC DNA]</scope>
    <source>
        <strain evidence="2">cv. IRGC 101232</strain>
    </source>
</reference>
<dbReference type="Gramene" id="OB01G47730.1">
    <property type="protein sequence ID" value="OB01G47730.1"/>
    <property type="gene ID" value="OB01G47730"/>
</dbReference>
<evidence type="ECO:0000256" key="1">
    <source>
        <dbReference type="SAM" id="MobiDB-lite"/>
    </source>
</evidence>
<name>J3L6B7_ORYBR</name>
<reference evidence="2" key="2">
    <citation type="submission" date="2013-04" db="UniProtKB">
        <authorList>
            <consortium name="EnsemblPlants"/>
        </authorList>
    </citation>
    <scope>IDENTIFICATION</scope>
</reference>
<dbReference type="HOGENOM" id="CLU_2856523_0_0_1"/>
<feature type="compositionally biased region" description="Polar residues" evidence="1">
    <location>
        <begin position="18"/>
        <end position="39"/>
    </location>
</feature>
<evidence type="ECO:0000313" key="2">
    <source>
        <dbReference type="EnsemblPlants" id="OB01G47730.1"/>
    </source>
</evidence>
<dbReference type="EnsemblPlants" id="OB01G47730.1">
    <property type="protein sequence ID" value="OB01G47730.1"/>
    <property type="gene ID" value="OB01G47730"/>
</dbReference>